<evidence type="ECO:0000259" key="2">
    <source>
        <dbReference type="Pfam" id="PF20516"/>
    </source>
</evidence>
<feature type="domain" description="PD-(D/E)XK nuclease-like" evidence="2">
    <location>
        <begin position="154"/>
        <end position="312"/>
    </location>
</feature>
<dbReference type="VEuPathDB" id="FungiDB:GGTG_14149"/>
<sequence>MDTRTDAGTDTRADTGGRQTPEAKRHRGSRDDAEETPRPGRIVPQRAIHGSQSAPADHSETDSRSRGSSRTRTSSQASTRKRRRQLEVSHEPVKVFTFASASSQDQDDFTLPLPLQELLRDFGEVHDGAIPFVSQSRKPELIAFSFRDSAYFEENSGQDGQGHKKISENLESPSLQCVQEILDAATECHEEWYDKAGWNATVHFPLLRLAIPRRSQVNVTPCTSARIQRDYLPASSQNGNMVDFCLSIDPKWPKGRMATTPALQAIDGISSRLPGSSINHTDFRALSQKPIAVSIETKCLGGSVKTAEVQLGGRLRRDRKQEEATLEAIKDAPVPKKAGRPRKNRILADAGEVQAEEQALRPSQPSIGGPLPSSLHKARATGLIPDDVQSEKHNQDVDLHSDGEPIRFYDEEDVAAEHSMDMDKNKHNDDDDDNDNSRRSSLAKPRGMFAPRSWTTTTTSWRLVEPSSGSTTPL</sequence>
<reference evidence="4" key="4">
    <citation type="journal article" date="2015" name="G3 (Bethesda)">
        <title>Genome sequences of three phytopathogenic species of the Magnaporthaceae family of fungi.</title>
        <authorList>
            <person name="Okagaki L.H."/>
            <person name="Nunes C.C."/>
            <person name="Sailsbery J."/>
            <person name="Clay B."/>
            <person name="Brown D."/>
            <person name="John T."/>
            <person name="Oh Y."/>
            <person name="Young N."/>
            <person name="Fitzgerald M."/>
            <person name="Haas B.J."/>
            <person name="Zeng Q."/>
            <person name="Young S."/>
            <person name="Adiconis X."/>
            <person name="Fan L."/>
            <person name="Levin J.Z."/>
            <person name="Mitchell T.K."/>
            <person name="Okubara P.A."/>
            <person name="Farman M.L."/>
            <person name="Kohn L.M."/>
            <person name="Birren B."/>
            <person name="Ma L.-J."/>
            <person name="Dean R.A."/>
        </authorList>
    </citation>
    <scope>NUCLEOTIDE SEQUENCE</scope>
    <source>
        <strain evidence="4">R3-111a-1</strain>
    </source>
</reference>
<feature type="compositionally biased region" description="Low complexity" evidence="1">
    <location>
        <begin position="452"/>
        <end position="462"/>
    </location>
</feature>
<dbReference type="OrthoDB" id="4161186at2759"/>
<reference evidence="3" key="2">
    <citation type="submission" date="2010-07" db="EMBL/GenBank/DDBJ databases">
        <authorList>
            <consortium name="The Broad Institute Genome Sequencing Platform"/>
            <consortium name="Broad Institute Genome Sequencing Center for Infectious Disease"/>
            <person name="Ma L.-J."/>
            <person name="Dead R."/>
            <person name="Young S."/>
            <person name="Zeng Q."/>
            <person name="Koehrsen M."/>
            <person name="Alvarado L."/>
            <person name="Berlin A."/>
            <person name="Chapman S.B."/>
            <person name="Chen Z."/>
            <person name="Freedman E."/>
            <person name="Gellesch M."/>
            <person name="Goldberg J."/>
            <person name="Griggs A."/>
            <person name="Gujja S."/>
            <person name="Heilman E.R."/>
            <person name="Heiman D."/>
            <person name="Hepburn T."/>
            <person name="Howarth C."/>
            <person name="Jen D."/>
            <person name="Larson L."/>
            <person name="Mehta T."/>
            <person name="Neiman D."/>
            <person name="Pearson M."/>
            <person name="Roberts A."/>
            <person name="Saif S."/>
            <person name="Shea T."/>
            <person name="Shenoy N."/>
            <person name="Sisk P."/>
            <person name="Stolte C."/>
            <person name="Sykes S."/>
            <person name="Walk T."/>
            <person name="White J."/>
            <person name="Yandava C."/>
            <person name="Haas B."/>
            <person name="Nusbaum C."/>
            <person name="Birren B."/>
        </authorList>
    </citation>
    <scope>NUCLEOTIDE SEQUENCE</scope>
    <source>
        <strain evidence="3">R3-111a-1</strain>
    </source>
</reference>
<gene>
    <name evidence="4" type="primary">20354607</name>
    <name evidence="3" type="ORF">GGTG_14149</name>
</gene>
<evidence type="ECO:0000313" key="5">
    <source>
        <dbReference type="Proteomes" id="UP000006039"/>
    </source>
</evidence>
<feature type="compositionally biased region" description="Basic and acidic residues" evidence="1">
    <location>
        <begin position="1"/>
        <end position="15"/>
    </location>
</feature>
<dbReference type="EMBL" id="GL385549">
    <property type="protein sequence ID" value="EJT68268.1"/>
    <property type="molecule type" value="Genomic_DNA"/>
</dbReference>
<dbReference type="eggNOG" id="ENOG502SSXD">
    <property type="taxonomic scope" value="Eukaryota"/>
</dbReference>
<feature type="compositionally biased region" description="Basic and acidic residues" evidence="1">
    <location>
        <begin position="29"/>
        <end position="38"/>
    </location>
</feature>
<dbReference type="RefSeq" id="XP_009230341.1">
    <property type="nucleotide sequence ID" value="XM_009232077.1"/>
</dbReference>
<reference evidence="4" key="5">
    <citation type="submission" date="2018-04" db="UniProtKB">
        <authorList>
            <consortium name="EnsemblFungi"/>
        </authorList>
    </citation>
    <scope>IDENTIFICATION</scope>
    <source>
        <strain evidence="4">R3-111a-1</strain>
    </source>
</reference>
<dbReference type="STRING" id="644352.J3PKT2"/>
<feature type="compositionally biased region" description="Basic and acidic residues" evidence="1">
    <location>
        <begin position="389"/>
        <end position="429"/>
    </location>
</feature>
<protein>
    <recommendedName>
        <fullName evidence="2">PD-(D/E)XK nuclease-like domain-containing protein</fullName>
    </recommendedName>
</protein>
<dbReference type="Pfam" id="PF20516">
    <property type="entry name" value="PDDEXK_12"/>
    <property type="match status" value="1"/>
</dbReference>
<evidence type="ECO:0000313" key="3">
    <source>
        <dbReference type="EMBL" id="EJT68268.1"/>
    </source>
</evidence>
<dbReference type="Proteomes" id="UP000006039">
    <property type="component" value="Unassembled WGS sequence"/>
</dbReference>
<dbReference type="HOGENOM" id="CLU_576234_0_0_1"/>
<dbReference type="InterPro" id="IPR046797">
    <property type="entry name" value="PDDEXK_12"/>
</dbReference>
<evidence type="ECO:0000313" key="4">
    <source>
        <dbReference type="EnsemblFungi" id="EJT68268"/>
    </source>
</evidence>
<reference evidence="3" key="3">
    <citation type="submission" date="2010-09" db="EMBL/GenBank/DDBJ databases">
        <title>Annotation of Gaeumannomyces graminis var. tritici R3-111a-1.</title>
        <authorList>
            <consortium name="The Broad Institute Genome Sequencing Platform"/>
            <person name="Ma L.-J."/>
            <person name="Dead R."/>
            <person name="Young S.K."/>
            <person name="Zeng Q."/>
            <person name="Gargeya S."/>
            <person name="Fitzgerald M."/>
            <person name="Haas B."/>
            <person name="Abouelleil A."/>
            <person name="Alvarado L."/>
            <person name="Arachchi H.M."/>
            <person name="Berlin A."/>
            <person name="Brown A."/>
            <person name="Chapman S.B."/>
            <person name="Chen Z."/>
            <person name="Dunbar C."/>
            <person name="Freedman E."/>
            <person name="Gearin G."/>
            <person name="Gellesch M."/>
            <person name="Goldberg J."/>
            <person name="Griggs A."/>
            <person name="Gujja S."/>
            <person name="Heiman D."/>
            <person name="Howarth C."/>
            <person name="Larson L."/>
            <person name="Lui A."/>
            <person name="MacDonald P.J.P."/>
            <person name="Mehta T."/>
            <person name="Montmayeur A."/>
            <person name="Murphy C."/>
            <person name="Neiman D."/>
            <person name="Pearson M."/>
            <person name="Priest M."/>
            <person name="Roberts A."/>
            <person name="Saif S."/>
            <person name="Shea T."/>
            <person name="Shenoy N."/>
            <person name="Sisk P."/>
            <person name="Stolte C."/>
            <person name="Sykes S."/>
            <person name="Yandava C."/>
            <person name="Wortman J."/>
            <person name="Nusbaum C."/>
            <person name="Birren B."/>
        </authorList>
    </citation>
    <scope>NUCLEOTIDE SEQUENCE</scope>
    <source>
        <strain evidence="3">R3-111a-1</strain>
    </source>
</reference>
<feature type="region of interest" description="Disordered" evidence="1">
    <location>
        <begin position="353"/>
        <end position="474"/>
    </location>
</feature>
<dbReference type="EnsemblFungi" id="EJT68268">
    <property type="protein sequence ID" value="EJT68268"/>
    <property type="gene ID" value="GGTG_14149"/>
</dbReference>
<accession>J3PKT2</accession>
<organism evidence="3">
    <name type="scientific">Gaeumannomyces tritici (strain R3-111a-1)</name>
    <name type="common">Wheat and barley take-all root rot fungus</name>
    <name type="synonym">Gaeumannomyces graminis var. tritici</name>
    <dbReference type="NCBI Taxonomy" id="644352"/>
    <lineage>
        <taxon>Eukaryota</taxon>
        <taxon>Fungi</taxon>
        <taxon>Dikarya</taxon>
        <taxon>Ascomycota</taxon>
        <taxon>Pezizomycotina</taxon>
        <taxon>Sordariomycetes</taxon>
        <taxon>Sordariomycetidae</taxon>
        <taxon>Magnaporthales</taxon>
        <taxon>Magnaporthaceae</taxon>
        <taxon>Gaeumannomyces</taxon>
    </lineage>
</organism>
<dbReference type="GeneID" id="20354607"/>
<reference evidence="5" key="1">
    <citation type="submission" date="2010-07" db="EMBL/GenBank/DDBJ databases">
        <title>The genome sequence of Gaeumannomyces graminis var. tritici strain R3-111a-1.</title>
        <authorList>
            <consortium name="The Broad Institute Genome Sequencing Platform"/>
            <person name="Ma L.-J."/>
            <person name="Dead R."/>
            <person name="Young S."/>
            <person name="Zeng Q."/>
            <person name="Koehrsen M."/>
            <person name="Alvarado L."/>
            <person name="Berlin A."/>
            <person name="Chapman S.B."/>
            <person name="Chen Z."/>
            <person name="Freedman E."/>
            <person name="Gellesch M."/>
            <person name="Goldberg J."/>
            <person name="Griggs A."/>
            <person name="Gujja S."/>
            <person name="Heilman E.R."/>
            <person name="Heiman D."/>
            <person name="Hepburn T."/>
            <person name="Howarth C."/>
            <person name="Jen D."/>
            <person name="Larson L."/>
            <person name="Mehta T."/>
            <person name="Neiman D."/>
            <person name="Pearson M."/>
            <person name="Roberts A."/>
            <person name="Saif S."/>
            <person name="Shea T."/>
            <person name="Shenoy N."/>
            <person name="Sisk P."/>
            <person name="Stolte C."/>
            <person name="Sykes S."/>
            <person name="Walk T."/>
            <person name="White J."/>
            <person name="Yandava C."/>
            <person name="Haas B."/>
            <person name="Nusbaum C."/>
            <person name="Birren B."/>
        </authorList>
    </citation>
    <scope>NUCLEOTIDE SEQUENCE [LARGE SCALE GENOMIC DNA]</scope>
    <source>
        <strain evidence="5">R3-111a-1</strain>
    </source>
</reference>
<keyword evidence="5" id="KW-1185">Reference proteome</keyword>
<evidence type="ECO:0000256" key="1">
    <source>
        <dbReference type="SAM" id="MobiDB-lite"/>
    </source>
</evidence>
<dbReference type="AlphaFoldDB" id="J3PKT2"/>
<name>J3PKT2_GAET3</name>
<proteinExistence type="predicted"/>
<feature type="region of interest" description="Disordered" evidence="1">
    <location>
        <begin position="1"/>
        <end position="88"/>
    </location>
</feature>
<feature type="compositionally biased region" description="Low complexity" evidence="1">
    <location>
        <begin position="66"/>
        <end position="78"/>
    </location>
</feature>